<dbReference type="EMBL" id="DVMO01000057">
    <property type="protein sequence ID" value="HIU27518.1"/>
    <property type="molecule type" value="Genomic_DNA"/>
</dbReference>
<dbReference type="Pfam" id="PF09560">
    <property type="entry name" value="Spore_YunB"/>
    <property type="match status" value="1"/>
</dbReference>
<sequence>MKRWLVIFAGFLLAAAGTLALLKDTFGENIEATAEAIAVNIVATKINTSLQQGFYDESLGEPILDIGRDSEGNIQYIQSDSRVINKLVLSFSKNVEETYSMSDMEEVRVNLGVITGNSLLSQLPFTASVRVQPLSLTKFQVETEFESEGINQTRYFVYCTVTSQVHIIAPFTDKVAEIDRKVLLAEAIIVGKVPDSYVVVPEDNIMDAIE</sequence>
<name>A0A9D1L8U9_9FIRM</name>
<reference evidence="1" key="2">
    <citation type="journal article" date="2021" name="PeerJ">
        <title>Extensive microbial diversity within the chicken gut microbiome revealed by metagenomics and culture.</title>
        <authorList>
            <person name="Gilroy R."/>
            <person name="Ravi A."/>
            <person name="Getino M."/>
            <person name="Pursley I."/>
            <person name="Horton D.L."/>
            <person name="Alikhan N.F."/>
            <person name="Baker D."/>
            <person name="Gharbi K."/>
            <person name="Hall N."/>
            <person name="Watson M."/>
            <person name="Adriaenssens E.M."/>
            <person name="Foster-Nyarko E."/>
            <person name="Jarju S."/>
            <person name="Secka A."/>
            <person name="Antonio M."/>
            <person name="Oren A."/>
            <person name="Chaudhuri R.R."/>
            <person name="La Ragione R."/>
            <person name="Hildebrand F."/>
            <person name="Pallen M.J."/>
        </authorList>
    </citation>
    <scope>NUCLEOTIDE SEQUENCE</scope>
    <source>
        <strain evidence="1">11300</strain>
    </source>
</reference>
<dbReference type="InterPro" id="IPR014197">
    <property type="entry name" value="Sporulation_prot_YunB"/>
</dbReference>
<evidence type="ECO:0000313" key="1">
    <source>
        <dbReference type="EMBL" id="HIU27518.1"/>
    </source>
</evidence>
<protein>
    <submittedName>
        <fullName evidence="1">Sporulation protein YunB</fullName>
    </submittedName>
</protein>
<accession>A0A9D1L8U9</accession>
<dbReference type="AlphaFoldDB" id="A0A9D1L8U9"/>
<dbReference type="Proteomes" id="UP000824091">
    <property type="component" value="Unassembled WGS sequence"/>
</dbReference>
<organism evidence="1 2">
    <name type="scientific">Candidatus Fimisoma avicola</name>
    <dbReference type="NCBI Taxonomy" id="2840826"/>
    <lineage>
        <taxon>Bacteria</taxon>
        <taxon>Bacillati</taxon>
        <taxon>Bacillota</taxon>
        <taxon>Clostridia</taxon>
        <taxon>Eubacteriales</taxon>
        <taxon>Candidatus Fimisoma</taxon>
    </lineage>
</organism>
<proteinExistence type="predicted"/>
<reference evidence="1" key="1">
    <citation type="submission" date="2020-10" db="EMBL/GenBank/DDBJ databases">
        <authorList>
            <person name="Gilroy R."/>
        </authorList>
    </citation>
    <scope>NUCLEOTIDE SEQUENCE</scope>
    <source>
        <strain evidence="1">11300</strain>
    </source>
</reference>
<dbReference type="NCBIfam" id="TIGR02832">
    <property type="entry name" value="spo_yunB"/>
    <property type="match status" value="1"/>
</dbReference>
<gene>
    <name evidence="1" type="primary">yunB</name>
    <name evidence="1" type="ORF">IAD16_03985</name>
</gene>
<evidence type="ECO:0000313" key="2">
    <source>
        <dbReference type="Proteomes" id="UP000824091"/>
    </source>
</evidence>
<comment type="caution">
    <text evidence="1">The sequence shown here is derived from an EMBL/GenBank/DDBJ whole genome shotgun (WGS) entry which is preliminary data.</text>
</comment>